<evidence type="ECO:0008006" key="7">
    <source>
        <dbReference type="Google" id="ProtNLM"/>
    </source>
</evidence>
<evidence type="ECO:0000256" key="2">
    <source>
        <dbReference type="ARBA" id="ARBA00023242"/>
    </source>
</evidence>
<comment type="subcellular location">
    <subcellularLocation>
        <location evidence="1">Nucleus</location>
    </subcellularLocation>
</comment>
<dbReference type="GO" id="GO:0000398">
    <property type="term" value="P:mRNA splicing, via spliceosome"/>
    <property type="evidence" value="ECO:0007669"/>
    <property type="project" value="InterPro"/>
</dbReference>
<sequence length="473" mass="55992">MFTKRSKRGNIRKKNVSDDDDEVVVNTRAGTGQQKMKVSFDVQDEIPTTSFKMKRNEIVNLPETDRDDSKDDKTSEYYKEILLQRKQNATMKTKSSIPDSQDILMAKKNREFKRSLNEEFISLNGDVQYGVQDNTLNAYEKKEFYDEEMSEDETREEWELSQIRKGVDNTKINAEELIKSKKEEISLQFDEIANFDDFIKETELNIQSFRRELKEEKFKLNNLEDSIKFINDYSLNLQKQVTQEAEEYEFMQKLRNYFITLCDFFEEKSFKIEKAFSSLNSLMNNISPSSIEETNSTLKIQPEFISSIVKNVDEQFSSPTGFLKLLKEFKANYPKKYESAYFSHNIPGLMEFYIKYELLSLNPLMTYKPIDSMTWYSHLFQFCSSSSDGYEQTLIPICIRKYVIPWFQLWLKAFWPNEVTYRHNVLNYIQEFTEYFENNDILFREIVNTVKAQCLEVSSIEDSLSFLLNKLTT</sequence>
<dbReference type="PANTHER" id="PTHR12214:SF0">
    <property type="entry name" value="LD29489P"/>
    <property type="match status" value="1"/>
</dbReference>
<feature type="region of interest" description="Disordered" evidence="4">
    <location>
        <begin position="1"/>
        <end position="28"/>
    </location>
</feature>
<dbReference type="GO" id="GO:0005634">
    <property type="term" value="C:nucleus"/>
    <property type="evidence" value="ECO:0007669"/>
    <property type="project" value="UniProtKB-SubCell"/>
</dbReference>
<dbReference type="Proteomes" id="UP000281549">
    <property type="component" value="Unassembled WGS sequence"/>
</dbReference>
<evidence type="ECO:0000256" key="3">
    <source>
        <dbReference type="SAM" id="Coils"/>
    </source>
</evidence>
<feature type="coiled-coil region" evidence="3">
    <location>
        <begin position="199"/>
        <end position="226"/>
    </location>
</feature>
<dbReference type="GO" id="GO:0003677">
    <property type="term" value="F:DNA binding"/>
    <property type="evidence" value="ECO:0007669"/>
    <property type="project" value="InterPro"/>
</dbReference>
<evidence type="ECO:0000256" key="4">
    <source>
        <dbReference type="SAM" id="MobiDB-lite"/>
    </source>
</evidence>
<proteinExistence type="predicted"/>
<reference evidence="6" key="1">
    <citation type="journal article" date="2018" name="Nat. Microbiol.">
        <title>Leveraging single-cell genomics to expand the fungal tree of life.</title>
        <authorList>
            <person name="Ahrendt S.R."/>
            <person name="Quandt C.A."/>
            <person name="Ciobanu D."/>
            <person name="Clum A."/>
            <person name="Salamov A."/>
            <person name="Andreopoulos B."/>
            <person name="Cheng J.F."/>
            <person name="Woyke T."/>
            <person name="Pelin A."/>
            <person name="Henrissat B."/>
            <person name="Reynolds N.K."/>
            <person name="Benny G.L."/>
            <person name="Smith M.E."/>
            <person name="James T.Y."/>
            <person name="Grigoriev I.V."/>
        </authorList>
    </citation>
    <scope>NUCLEOTIDE SEQUENCE [LARGE SCALE GENOMIC DNA]</scope>
    <source>
        <strain evidence="6">CSF55</strain>
    </source>
</reference>
<evidence type="ECO:0000256" key="1">
    <source>
        <dbReference type="ARBA" id="ARBA00004123"/>
    </source>
</evidence>
<dbReference type="PANTHER" id="PTHR12214">
    <property type="entry name" value="GC-RICH SEQUENCE DNA-BINDING FACTOR"/>
    <property type="match status" value="1"/>
</dbReference>
<dbReference type="AlphaFoldDB" id="A0A4P9YHX6"/>
<evidence type="ECO:0000313" key="6">
    <source>
        <dbReference type="Proteomes" id="UP000281549"/>
    </source>
</evidence>
<name>A0A4P9YHX6_ROZAC</name>
<dbReference type="EMBL" id="ML005324">
    <property type="protein sequence ID" value="RKP18974.1"/>
    <property type="molecule type" value="Genomic_DNA"/>
</dbReference>
<keyword evidence="3" id="KW-0175">Coiled coil</keyword>
<feature type="compositionally biased region" description="Basic residues" evidence="4">
    <location>
        <begin position="1"/>
        <end position="14"/>
    </location>
</feature>
<evidence type="ECO:0000313" key="5">
    <source>
        <dbReference type="EMBL" id="RKP18974.1"/>
    </source>
</evidence>
<keyword evidence="2" id="KW-0539">Nucleus</keyword>
<organism evidence="5 6">
    <name type="scientific">Rozella allomycis (strain CSF55)</name>
    <dbReference type="NCBI Taxonomy" id="988480"/>
    <lineage>
        <taxon>Eukaryota</taxon>
        <taxon>Fungi</taxon>
        <taxon>Fungi incertae sedis</taxon>
        <taxon>Cryptomycota</taxon>
        <taxon>Cryptomycota incertae sedis</taxon>
        <taxon>Rozella</taxon>
    </lineage>
</organism>
<gene>
    <name evidence="5" type="ORF">ROZALSC1DRAFT_29380</name>
</gene>
<protein>
    <recommendedName>
        <fullName evidence="7">GCF C-terminal domain-containing protein</fullName>
    </recommendedName>
</protein>
<dbReference type="InterPro" id="IPR012890">
    <property type="entry name" value="GCFC2-like"/>
</dbReference>
<accession>A0A4P9YHX6</accession>